<name>A0ABQ5G784_9ASTR</name>
<protein>
    <submittedName>
        <fullName evidence="2">Uncharacterized protein</fullName>
    </submittedName>
</protein>
<evidence type="ECO:0000313" key="2">
    <source>
        <dbReference type="EMBL" id="GJT71335.1"/>
    </source>
</evidence>
<reference evidence="2" key="2">
    <citation type="submission" date="2022-01" db="EMBL/GenBank/DDBJ databases">
        <authorList>
            <person name="Yamashiro T."/>
            <person name="Shiraishi A."/>
            <person name="Satake H."/>
            <person name="Nakayama K."/>
        </authorList>
    </citation>
    <scope>NUCLEOTIDE SEQUENCE</scope>
</reference>
<keyword evidence="3" id="KW-1185">Reference proteome</keyword>
<reference evidence="2" key="1">
    <citation type="journal article" date="2022" name="Int. J. Mol. Sci.">
        <title>Draft Genome of Tanacetum Coccineum: Genomic Comparison of Closely Related Tanacetum-Family Plants.</title>
        <authorList>
            <person name="Yamashiro T."/>
            <person name="Shiraishi A."/>
            <person name="Nakayama K."/>
            <person name="Satake H."/>
        </authorList>
    </citation>
    <scope>NUCLEOTIDE SEQUENCE</scope>
</reference>
<gene>
    <name evidence="2" type="ORF">Tco_1030621</name>
</gene>
<evidence type="ECO:0000256" key="1">
    <source>
        <dbReference type="SAM" id="MobiDB-lite"/>
    </source>
</evidence>
<feature type="region of interest" description="Disordered" evidence="1">
    <location>
        <begin position="140"/>
        <end position="159"/>
    </location>
</feature>
<organism evidence="2 3">
    <name type="scientific">Tanacetum coccineum</name>
    <dbReference type="NCBI Taxonomy" id="301880"/>
    <lineage>
        <taxon>Eukaryota</taxon>
        <taxon>Viridiplantae</taxon>
        <taxon>Streptophyta</taxon>
        <taxon>Embryophyta</taxon>
        <taxon>Tracheophyta</taxon>
        <taxon>Spermatophyta</taxon>
        <taxon>Magnoliopsida</taxon>
        <taxon>eudicotyledons</taxon>
        <taxon>Gunneridae</taxon>
        <taxon>Pentapetalae</taxon>
        <taxon>asterids</taxon>
        <taxon>campanulids</taxon>
        <taxon>Asterales</taxon>
        <taxon>Asteraceae</taxon>
        <taxon>Asteroideae</taxon>
        <taxon>Anthemideae</taxon>
        <taxon>Anthemidinae</taxon>
        <taxon>Tanacetum</taxon>
    </lineage>
</organism>
<sequence length="230" mass="25317">MHNNIMAAGSKDRPPMLGPGRYSQWRSRFLRYIDTKINGEGLKKCILNGPYVPTSVLIQAVPAAINYKKQLDNEDFQEIGSMSAFKNSVTPLNPTQENLFKTSIVERAQHNSGVIKQGANQRRILNTVCLTIVPTGKTFASSTTKVESEPPNGSNADITNQCESKQALNVSAGLVPQGQKASDYDNSDPVPPRQNVVPSAEKTDSSQQGLEFLFSPLLEEYYNFQHTVLS</sequence>
<dbReference type="Proteomes" id="UP001151760">
    <property type="component" value="Unassembled WGS sequence"/>
</dbReference>
<dbReference type="EMBL" id="BQNB010018160">
    <property type="protein sequence ID" value="GJT71335.1"/>
    <property type="molecule type" value="Genomic_DNA"/>
</dbReference>
<proteinExistence type="predicted"/>
<evidence type="ECO:0000313" key="3">
    <source>
        <dbReference type="Proteomes" id="UP001151760"/>
    </source>
</evidence>
<comment type="caution">
    <text evidence="2">The sequence shown here is derived from an EMBL/GenBank/DDBJ whole genome shotgun (WGS) entry which is preliminary data.</text>
</comment>
<feature type="region of interest" description="Disordered" evidence="1">
    <location>
        <begin position="177"/>
        <end position="207"/>
    </location>
</feature>
<accession>A0ABQ5G784</accession>